<protein>
    <submittedName>
        <fullName evidence="1">WGS project CBMG000000000 data, contig CS5907-c003733</fullName>
    </submittedName>
</protein>
<reference evidence="1" key="1">
    <citation type="submission" date="2013-05" db="EMBL/GenBank/DDBJ databases">
        <title>Draft genome sequences of six wheat associated Fusarium spp. isolates.</title>
        <authorList>
            <person name="Moolhuijzen P.M."/>
            <person name="Manners J.M."/>
            <person name="Wilcox S."/>
            <person name="Bellgard M.I."/>
            <person name="Gardiner D.M."/>
        </authorList>
    </citation>
    <scope>NUCLEOTIDE SEQUENCE</scope>
    <source>
        <strain evidence="1">CS5907</strain>
    </source>
</reference>
<evidence type="ECO:0000313" key="1">
    <source>
        <dbReference type="EMBL" id="CEG03984.1"/>
    </source>
</evidence>
<accession>A0A090MA50</accession>
<organism evidence="1">
    <name type="scientific">Fusarium acuminatum CS5907</name>
    <dbReference type="NCBI Taxonomy" id="1318461"/>
    <lineage>
        <taxon>Eukaryota</taxon>
        <taxon>Fungi</taxon>
        <taxon>Dikarya</taxon>
        <taxon>Ascomycota</taxon>
        <taxon>Pezizomycotina</taxon>
        <taxon>Sordariomycetes</taxon>
        <taxon>Hypocreomycetidae</taxon>
        <taxon>Hypocreales</taxon>
        <taxon>Nectriaceae</taxon>
        <taxon>Fusarium</taxon>
        <taxon>Fusarium tricinctum species complex</taxon>
    </lineage>
</organism>
<proteinExistence type="predicted"/>
<dbReference type="AlphaFoldDB" id="A0A090MA50"/>
<dbReference type="EMBL" id="CBMG010003705">
    <property type="protein sequence ID" value="CEG03984.1"/>
    <property type="molecule type" value="Genomic_DNA"/>
</dbReference>
<sequence>MFRLQSSAISNLPSWPMAIEPQPSDLTLQSLQQPGLTGRLDMVNQDLVESDFGTILTSYHPPGPEIPVGMGDPMIYSRYDGGLMQD</sequence>
<name>A0A090MA50_9HYPO</name>
<comment type="caution">
    <text evidence="1">The sequence shown here is derived from an EMBL/GenBank/DDBJ whole genome shotgun (WGS) entry which is preliminary data.</text>
</comment>
<gene>
    <name evidence="1" type="ORF">BN851_0151340</name>
</gene>